<comment type="caution">
    <text evidence="7">The sequence shown here is derived from an EMBL/GenBank/DDBJ whole genome shotgun (WGS) entry which is preliminary data.</text>
</comment>
<evidence type="ECO:0000256" key="5">
    <source>
        <dbReference type="PROSITE-ProRule" id="PRU00221"/>
    </source>
</evidence>
<dbReference type="PANTHER" id="PTHR19848">
    <property type="entry name" value="WD40 REPEAT PROTEIN"/>
    <property type="match status" value="1"/>
</dbReference>
<feature type="repeat" description="WD" evidence="5">
    <location>
        <begin position="488"/>
        <end position="529"/>
    </location>
</feature>
<comment type="subcellular location">
    <subcellularLocation>
        <location evidence="1">Nucleus</location>
        <location evidence="1">Nucleolus</location>
    </subcellularLocation>
</comment>
<evidence type="ECO:0000256" key="4">
    <source>
        <dbReference type="ARBA" id="ARBA00023242"/>
    </source>
</evidence>
<dbReference type="STRING" id="27349.A0A0L6VRS4"/>
<dbReference type="AlphaFoldDB" id="A0A0L6VRS4"/>
<sequence>MARRQGIPPGKPGSWHGGPPLEPSDARLCQPPSRTQQSGPMATVIPPPPKKKAKLDKLNANKLNDLAPSSFPNIIVQLKDGRTGKPIGSSISLPSNTDKRGLELLVNQLRKDQRARKSKLSHLERKKLAEEQIDEEQDDELEADLNLPWSFSLTLKNPQRPSLPSNQDDAGKSPEEELRIPIYESLSKDLLINHSSLISSEDILVIDCEPEAIFRVREEDEISLIPSIYLISLGHSAPILCASFSPTGTYLATGSGDNTCRLWDLSTEMPKFSLSGHSGWLLCVEWDGCERLLATGSMDKTVRIWDPLTGKQMGTPLKGHSQWITSLAWEPIHLNSETTRLASSSKDGTVRVWNPRTGLTQFALGGHTASVNAVRWSGQGILFTASSDRTVKCWDAKDGKLIRTLNEHSHWVNTLALNTDYILRTGPFDPKDPIKPQDADATKQAALKRYTSFTSLTPELLISGSDDHTLFLWPPLDSATPKKPLARLTGHQKQVNHVAFSPDGKFLASASFDSHIKLWEGKTGKFIATLRGHVAPVYRLSWSCDSRLLVSASKDSTLKLWDLRTHKIKVDLPGHTDEVYCVDFVADKVASGGRDKVVKM</sequence>
<dbReference type="PROSITE" id="PS50294">
    <property type="entry name" value="WD_REPEATS_REGION"/>
    <property type="match status" value="7"/>
</dbReference>
<dbReference type="InterPro" id="IPR019775">
    <property type="entry name" value="WD40_repeat_CS"/>
</dbReference>
<dbReference type="EMBL" id="LAVV01001666">
    <property type="protein sequence ID" value="KNZ63401.1"/>
    <property type="molecule type" value="Genomic_DNA"/>
</dbReference>
<dbReference type="InterPro" id="IPR011047">
    <property type="entry name" value="Quinoprotein_ADH-like_sf"/>
</dbReference>
<dbReference type="SMART" id="SM00320">
    <property type="entry name" value="WD40"/>
    <property type="match status" value="8"/>
</dbReference>
<dbReference type="Gene3D" id="2.130.10.10">
    <property type="entry name" value="YVTN repeat-like/Quinoprotein amine dehydrogenase"/>
    <property type="match status" value="1"/>
</dbReference>
<evidence type="ECO:0000256" key="2">
    <source>
        <dbReference type="ARBA" id="ARBA00022574"/>
    </source>
</evidence>
<keyword evidence="8" id="KW-1185">Reference proteome</keyword>
<dbReference type="PRINTS" id="PR00320">
    <property type="entry name" value="GPROTEINBRPT"/>
</dbReference>
<evidence type="ECO:0000313" key="7">
    <source>
        <dbReference type="EMBL" id="KNZ63401.1"/>
    </source>
</evidence>
<protein>
    <submittedName>
        <fullName evidence="7">Uncharacterized protein</fullName>
    </submittedName>
</protein>
<dbReference type="GO" id="GO:0005730">
    <property type="term" value="C:nucleolus"/>
    <property type="evidence" value="ECO:0007669"/>
    <property type="project" value="UniProtKB-SubCell"/>
</dbReference>
<proteinExistence type="predicted"/>
<dbReference type="InterPro" id="IPR020472">
    <property type="entry name" value="WD40_PAC1"/>
</dbReference>
<dbReference type="Proteomes" id="UP000037035">
    <property type="component" value="Unassembled WGS sequence"/>
</dbReference>
<dbReference type="InterPro" id="IPR015943">
    <property type="entry name" value="WD40/YVTN_repeat-like_dom_sf"/>
</dbReference>
<keyword evidence="3" id="KW-0677">Repeat</keyword>
<dbReference type="SUPFAM" id="SSF50998">
    <property type="entry name" value="Quinoprotein alcohol dehydrogenase-like"/>
    <property type="match status" value="1"/>
</dbReference>
<feature type="repeat" description="WD" evidence="5">
    <location>
        <begin position="317"/>
        <end position="363"/>
    </location>
</feature>
<dbReference type="InterPro" id="IPR001680">
    <property type="entry name" value="WD40_rpt"/>
</dbReference>
<feature type="repeat" description="WD" evidence="5">
    <location>
        <begin position="572"/>
        <end position="600"/>
    </location>
</feature>
<dbReference type="CDD" id="cd00200">
    <property type="entry name" value="WD40"/>
    <property type="match status" value="1"/>
</dbReference>
<evidence type="ECO:0000256" key="3">
    <source>
        <dbReference type="ARBA" id="ARBA00022737"/>
    </source>
</evidence>
<dbReference type="Pfam" id="PF00400">
    <property type="entry name" value="WD40"/>
    <property type="match status" value="7"/>
</dbReference>
<name>A0A0L6VRS4_9BASI</name>
<evidence type="ECO:0000256" key="1">
    <source>
        <dbReference type="ARBA" id="ARBA00004604"/>
    </source>
</evidence>
<keyword evidence="2 5" id="KW-0853">WD repeat</keyword>
<feature type="repeat" description="WD" evidence="5">
    <location>
        <begin position="274"/>
        <end position="315"/>
    </location>
</feature>
<feature type="repeat" description="WD" evidence="5">
    <location>
        <begin position="530"/>
        <end position="571"/>
    </location>
</feature>
<dbReference type="PROSITE" id="PS00678">
    <property type="entry name" value="WD_REPEATS_1"/>
    <property type="match status" value="2"/>
</dbReference>
<gene>
    <name evidence="7" type="ORF">VP01_114g3</name>
</gene>
<organism evidence="7 8">
    <name type="scientific">Puccinia sorghi</name>
    <dbReference type="NCBI Taxonomy" id="27349"/>
    <lineage>
        <taxon>Eukaryota</taxon>
        <taxon>Fungi</taxon>
        <taxon>Dikarya</taxon>
        <taxon>Basidiomycota</taxon>
        <taxon>Pucciniomycotina</taxon>
        <taxon>Pucciniomycetes</taxon>
        <taxon>Pucciniales</taxon>
        <taxon>Pucciniaceae</taxon>
        <taxon>Puccinia</taxon>
    </lineage>
</organism>
<dbReference type="GO" id="GO:0000027">
    <property type="term" value="P:ribosomal large subunit assembly"/>
    <property type="evidence" value="ECO:0007669"/>
    <property type="project" value="TreeGrafter"/>
</dbReference>
<dbReference type="PROSITE" id="PS50082">
    <property type="entry name" value="WD_REPEATS_2"/>
    <property type="match status" value="7"/>
</dbReference>
<dbReference type="VEuPathDB" id="FungiDB:VP01_114g3"/>
<dbReference type="FunFam" id="2.130.10.10:FF:000464">
    <property type="entry name" value="Ribosome assembly protein 4"/>
    <property type="match status" value="1"/>
</dbReference>
<feature type="repeat" description="WD" evidence="5">
    <location>
        <begin position="364"/>
        <end position="404"/>
    </location>
</feature>
<accession>A0A0L6VRS4</accession>
<dbReference type="OrthoDB" id="10267436at2759"/>
<reference evidence="7 8" key="1">
    <citation type="submission" date="2015-08" db="EMBL/GenBank/DDBJ databases">
        <title>Next Generation Sequencing and Analysis of the Genome of Puccinia sorghi L Schw, the Causal Agent of Maize Common Rust.</title>
        <authorList>
            <person name="Rochi L."/>
            <person name="Burguener G."/>
            <person name="Darino M."/>
            <person name="Turjanski A."/>
            <person name="Kreff E."/>
            <person name="Dieguez M.J."/>
            <person name="Sacco F."/>
        </authorList>
    </citation>
    <scope>NUCLEOTIDE SEQUENCE [LARGE SCALE GENOMIC DNA]</scope>
    <source>
        <strain evidence="7 8">RO10H11247</strain>
    </source>
</reference>
<feature type="repeat" description="WD" evidence="5">
    <location>
        <begin position="232"/>
        <end position="273"/>
    </location>
</feature>
<keyword evidence="4" id="KW-0539">Nucleus</keyword>
<dbReference type="PANTHER" id="PTHR19848:SF0">
    <property type="entry name" value="NOTCHLESS PROTEIN HOMOLOG 1"/>
    <property type="match status" value="1"/>
</dbReference>
<feature type="region of interest" description="Disordered" evidence="6">
    <location>
        <begin position="1"/>
        <end position="51"/>
    </location>
</feature>
<evidence type="ECO:0000256" key="6">
    <source>
        <dbReference type="SAM" id="MobiDB-lite"/>
    </source>
</evidence>
<evidence type="ECO:0000313" key="8">
    <source>
        <dbReference type="Proteomes" id="UP000037035"/>
    </source>
</evidence>